<dbReference type="InterPro" id="IPR003663">
    <property type="entry name" value="Sugar/inositol_transpt"/>
</dbReference>
<dbReference type="GO" id="GO:0005351">
    <property type="term" value="F:carbohydrate:proton symporter activity"/>
    <property type="evidence" value="ECO:0007669"/>
    <property type="project" value="TreeGrafter"/>
</dbReference>
<reference evidence="10" key="1">
    <citation type="journal article" date="2019" name="Beilstein J. Org. Chem.">
        <title>Nanangenines: drimane sesquiterpenoids as the dominant metabolite cohort of a novel Australian fungus, Aspergillus nanangensis.</title>
        <authorList>
            <person name="Lacey H.J."/>
            <person name="Gilchrist C.L.M."/>
            <person name="Crombie A."/>
            <person name="Kalaitzis J.A."/>
            <person name="Vuong D."/>
            <person name="Rutledge P.J."/>
            <person name="Turner P."/>
            <person name="Pitt J.I."/>
            <person name="Lacey E."/>
            <person name="Chooi Y.H."/>
            <person name="Piggott A.M."/>
        </authorList>
    </citation>
    <scope>NUCLEOTIDE SEQUENCE</scope>
    <source>
        <strain evidence="10">MST-FP2251</strain>
    </source>
</reference>
<dbReference type="InterPro" id="IPR005828">
    <property type="entry name" value="MFS_sugar_transport-like"/>
</dbReference>
<dbReference type="InterPro" id="IPR036259">
    <property type="entry name" value="MFS_trans_sf"/>
</dbReference>
<evidence type="ECO:0000259" key="9">
    <source>
        <dbReference type="PROSITE" id="PS50850"/>
    </source>
</evidence>
<name>A0AAD4CYU5_ASPNN</name>
<proteinExistence type="inferred from homology"/>
<dbReference type="EMBL" id="VCAU01000002">
    <property type="protein sequence ID" value="KAF9894983.1"/>
    <property type="molecule type" value="Genomic_DNA"/>
</dbReference>
<dbReference type="Proteomes" id="UP001194746">
    <property type="component" value="Unassembled WGS sequence"/>
</dbReference>
<dbReference type="GO" id="GO:0016020">
    <property type="term" value="C:membrane"/>
    <property type="evidence" value="ECO:0007669"/>
    <property type="project" value="UniProtKB-SubCell"/>
</dbReference>
<evidence type="ECO:0000256" key="6">
    <source>
        <dbReference type="ARBA" id="ARBA00023136"/>
    </source>
</evidence>
<feature type="transmembrane region" description="Helical" evidence="8">
    <location>
        <begin position="353"/>
        <end position="377"/>
    </location>
</feature>
<feature type="domain" description="Major facilitator superfamily (MFS) profile" evidence="9">
    <location>
        <begin position="1"/>
        <end position="442"/>
    </location>
</feature>
<evidence type="ECO:0000256" key="8">
    <source>
        <dbReference type="SAM" id="Phobius"/>
    </source>
</evidence>
<dbReference type="CDD" id="cd17356">
    <property type="entry name" value="MFS_HXT"/>
    <property type="match status" value="1"/>
</dbReference>
<comment type="subcellular location">
    <subcellularLocation>
        <location evidence="1">Membrane</location>
        <topology evidence="1">Multi-pass membrane protein</topology>
    </subcellularLocation>
</comment>
<keyword evidence="4 8" id="KW-0812">Transmembrane</keyword>
<evidence type="ECO:0000256" key="4">
    <source>
        <dbReference type="ARBA" id="ARBA00022692"/>
    </source>
</evidence>
<evidence type="ECO:0000256" key="3">
    <source>
        <dbReference type="ARBA" id="ARBA00022448"/>
    </source>
</evidence>
<evidence type="ECO:0000313" key="10">
    <source>
        <dbReference type="EMBL" id="KAF9894983.1"/>
    </source>
</evidence>
<dbReference type="PROSITE" id="PS50850">
    <property type="entry name" value="MFS"/>
    <property type="match status" value="1"/>
</dbReference>
<evidence type="ECO:0000256" key="5">
    <source>
        <dbReference type="ARBA" id="ARBA00022989"/>
    </source>
</evidence>
<feature type="transmembrane region" description="Helical" evidence="8">
    <location>
        <begin position="126"/>
        <end position="145"/>
    </location>
</feature>
<organism evidence="10 11">
    <name type="scientific">Aspergillus nanangensis</name>
    <dbReference type="NCBI Taxonomy" id="2582783"/>
    <lineage>
        <taxon>Eukaryota</taxon>
        <taxon>Fungi</taxon>
        <taxon>Dikarya</taxon>
        <taxon>Ascomycota</taxon>
        <taxon>Pezizomycotina</taxon>
        <taxon>Eurotiomycetes</taxon>
        <taxon>Eurotiomycetidae</taxon>
        <taxon>Eurotiales</taxon>
        <taxon>Aspergillaceae</taxon>
        <taxon>Aspergillus</taxon>
        <taxon>Aspergillus subgen. Circumdati</taxon>
    </lineage>
</organism>
<comment type="caution">
    <text evidence="10">The sequence shown here is derived from an EMBL/GenBank/DDBJ whole genome shotgun (WGS) entry which is preliminary data.</text>
</comment>
<keyword evidence="5 8" id="KW-1133">Transmembrane helix</keyword>
<feature type="transmembrane region" description="Helical" evidence="8">
    <location>
        <begin position="247"/>
        <end position="270"/>
    </location>
</feature>
<feature type="transmembrane region" description="Helical" evidence="8">
    <location>
        <begin position="420"/>
        <end position="438"/>
    </location>
</feature>
<dbReference type="PANTHER" id="PTHR48022:SF7">
    <property type="entry name" value="MAJOR FACILITATOR SUPERFAMILY (MFS) PROFILE DOMAIN-CONTAINING PROTEIN-RELATED"/>
    <property type="match status" value="1"/>
</dbReference>
<feature type="transmembrane region" description="Helical" evidence="8">
    <location>
        <begin position="304"/>
        <end position="327"/>
    </location>
</feature>
<dbReference type="InterPro" id="IPR050360">
    <property type="entry name" value="MFS_Sugar_Transporters"/>
</dbReference>
<dbReference type="PROSITE" id="PS00217">
    <property type="entry name" value="SUGAR_TRANSPORT_2"/>
    <property type="match status" value="1"/>
</dbReference>
<dbReference type="SUPFAM" id="SSF103473">
    <property type="entry name" value="MFS general substrate transporter"/>
    <property type="match status" value="1"/>
</dbReference>
<dbReference type="Pfam" id="PF00083">
    <property type="entry name" value="Sugar_tr"/>
    <property type="match status" value="1"/>
</dbReference>
<feature type="transmembrane region" description="Helical" evidence="8">
    <location>
        <begin position="63"/>
        <end position="83"/>
    </location>
</feature>
<evidence type="ECO:0000256" key="2">
    <source>
        <dbReference type="ARBA" id="ARBA00010992"/>
    </source>
</evidence>
<dbReference type="PROSITE" id="PS00216">
    <property type="entry name" value="SUGAR_TRANSPORT_1"/>
    <property type="match status" value="1"/>
</dbReference>
<dbReference type="NCBIfam" id="TIGR00879">
    <property type="entry name" value="SP"/>
    <property type="match status" value="1"/>
</dbReference>
<dbReference type="InterPro" id="IPR005829">
    <property type="entry name" value="Sugar_transporter_CS"/>
</dbReference>
<feature type="transmembrane region" description="Helical" evidence="8">
    <location>
        <begin position="89"/>
        <end position="106"/>
    </location>
</feature>
<feature type="transmembrane region" description="Helical" evidence="8">
    <location>
        <begin position="389"/>
        <end position="408"/>
    </location>
</feature>
<dbReference type="PRINTS" id="PR00171">
    <property type="entry name" value="SUGRTRNSPORT"/>
</dbReference>
<keyword evidence="3 7" id="KW-0813">Transport</keyword>
<evidence type="ECO:0000313" key="11">
    <source>
        <dbReference type="Proteomes" id="UP001194746"/>
    </source>
</evidence>
<comment type="similarity">
    <text evidence="2 7">Belongs to the major facilitator superfamily. Sugar transporter (TC 2.A.1.1) family.</text>
</comment>
<keyword evidence="11" id="KW-1185">Reference proteome</keyword>
<dbReference type="PANTHER" id="PTHR48022">
    <property type="entry name" value="PLASTIDIC GLUCOSE TRANSPORTER 4"/>
    <property type="match status" value="1"/>
</dbReference>
<dbReference type="FunFam" id="1.20.1250.20:FF:000026">
    <property type="entry name" value="MFS quinate transporter QutD"/>
    <property type="match status" value="1"/>
</dbReference>
<feature type="transmembrane region" description="Helical" evidence="8">
    <location>
        <begin position="276"/>
        <end position="297"/>
    </location>
</feature>
<accession>A0AAD4CYU5</accession>
<keyword evidence="6 8" id="KW-0472">Membrane</keyword>
<dbReference type="AlphaFoldDB" id="A0AAD4CYU5"/>
<gene>
    <name evidence="10" type="ORF">FE257_004607</name>
</gene>
<reference evidence="10" key="2">
    <citation type="submission" date="2020-02" db="EMBL/GenBank/DDBJ databases">
        <authorList>
            <person name="Gilchrist C.L.M."/>
            <person name="Chooi Y.-H."/>
        </authorList>
    </citation>
    <scope>NUCLEOTIDE SEQUENCE</scope>
    <source>
        <strain evidence="10">MST-FP2251</strain>
    </source>
</reference>
<dbReference type="Gene3D" id="1.20.1250.20">
    <property type="entry name" value="MFS general substrate transporter like domains"/>
    <property type="match status" value="1"/>
</dbReference>
<sequence length="492" mass="54082">MSAICYFNQGPHGPPFSDLYDCSGPTSVTQGGITASMPGGSFVGALISGFLTDLYGRKSSIQIGSVIWIIGSVISCAAQNYPMLIVGRFINGLCVGICSAQVPVYVSELAPPSKRGLVVGTQQWAITWGVLIMFYISYACSFMRGEIAFRLPWGLQAIPALLLCGGLFWMPESPRWLARNNRWDECQEVLSRIHSGKNETNQDFVGLEMQQLRAACEYEHVNPEVSFLDLCRPPMLWRTHIGMFVQIWSQLTGINVIMYYITFVFGMAGLSGNSNLVAASISYVINVVMTIPALLYVDRVGRRPILLAGSISLMVWWFLCAGLMGGYGSPAPPGGLNHVAEQSWAITGKPAKVVIACSYLVVASFAPSWGPVSWVYPPELFPLRLRGKAVALATSSNWIFNFALSYFTPPAFVNIRWKTYLLFGAFSLAMALHVFFCFPETAGRTLEEVDEALNSNTPAWRTTVGKRSLGNRVEDGEEKGLERVDVSHLEDV</sequence>
<protein>
    <recommendedName>
        <fullName evidence="9">Major facilitator superfamily (MFS) profile domain-containing protein</fullName>
    </recommendedName>
</protein>
<evidence type="ECO:0000256" key="7">
    <source>
        <dbReference type="RuleBase" id="RU003346"/>
    </source>
</evidence>
<evidence type="ECO:0000256" key="1">
    <source>
        <dbReference type="ARBA" id="ARBA00004141"/>
    </source>
</evidence>
<dbReference type="InterPro" id="IPR020846">
    <property type="entry name" value="MFS_dom"/>
</dbReference>